<feature type="region of interest" description="Disordered" evidence="4">
    <location>
        <begin position="839"/>
        <end position="870"/>
    </location>
</feature>
<feature type="compositionally biased region" description="Low complexity" evidence="4">
    <location>
        <begin position="222"/>
        <end position="248"/>
    </location>
</feature>
<dbReference type="OrthoDB" id="79252at2759"/>
<dbReference type="PANTHER" id="PTHR47793">
    <property type="entry name" value="HISTONE DEACETYLASE COMPLEX SUBUNIT CTI6"/>
    <property type="match status" value="1"/>
</dbReference>
<evidence type="ECO:0000256" key="1">
    <source>
        <dbReference type="ARBA" id="ARBA00022723"/>
    </source>
</evidence>
<evidence type="ECO:0000313" key="6">
    <source>
        <dbReference type="EMBL" id="EST10017.1"/>
    </source>
</evidence>
<organism evidence="6 7">
    <name type="scientific">Kalmanozyma brasiliensis (strain GHG001)</name>
    <name type="common">Yeast</name>
    <name type="synonym">Pseudozyma brasiliensis</name>
    <dbReference type="NCBI Taxonomy" id="1365824"/>
    <lineage>
        <taxon>Eukaryota</taxon>
        <taxon>Fungi</taxon>
        <taxon>Dikarya</taxon>
        <taxon>Basidiomycota</taxon>
        <taxon>Ustilaginomycotina</taxon>
        <taxon>Ustilaginomycetes</taxon>
        <taxon>Ustilaginales</taxon>
        <taxon>Ustilaginaceae</taxon>
        <taxon>Kalmanozyma</taxon>
    </lineage>
</organism>
<reference evidence="7" key="1">
    <citation type="journal article" date="2013" name="Genome Announc.">
        <title>Draft genome sequence of Pseudozyma brasiliensis sp. nov. strain GHG001, a high producer of endo-1,4-xylanase isolated from an insect pest of sugarcane.</title>
        <authorList>
            <person name="Oliveira J.V.D.C."/>
            <person name="dos Santos R.A.C."/>
            <person name="Borges T.A."/>
            <person name="Riano-Pachon D.M."/>
            <person name="Goldman G.H."/>
        </authorList>
    </citation>
    <scope>NUCLEOTIDE SEQUENCE [LARGE SCALE GENOMIC DNA]</scope>
    <source>
        <strain evidence="7">GHG001</strain>
    </source>
</reference>
<feature type="region of interest" description="Disordered" evidence="4">
    <location>
        <begin position="708"/>
        <end position="753"/>
    </location>
</feature>
<feature type="compositionally biased region" description="Low complexity" evidence="4">
    <location>
        <begin position="671"/>
        <end position="682"/>
    </location>
</feature>
<feature type="compositionally biased region" description="Basic and acidic residues" evidence="4">
    <location>
        <begin position="646"/>
        <end position="660"/>
    </location>
</feature>
<evidence type="ECO:0000256" key="3">
    <source>
        <dbReference type="ARBA" id="ARBA00022833"/>
    </source>
</evidence>
<dbReference type="InterPro" id="IPR011011">
    <property type="entry name" value="Znf_FYVE_PHD"/>
</dbReference>
<dbReference type="SMART" id="SM00249">
    <property type="entry name" value="PHD"/>
    <property type="match status" value="1"/>
</dbReference>
<dbReference type="GeneID" id="27418631"/>
<feature type="domain" description="Zinc finger PHD-type" evidence="5">
    <location>
        <begin position="334"/>
        <end position="380"/>
    </location>
</feature>
<dbReference type="OMA" id="QVEEDCP"/>
<feature type="compositionally biased region" description="Low complexity" evidence="4">
    <location>
        <begin position="711"/>
        <end position="721"/>
    </location>
</feature>
<dbReference type="Pfam" id="PF20826">
    <property type="entry name" value="PHD_5"/>
    <property type="match status" value="1"/>
</dbReference>
<feature type="compositionally biased region" description="Gly residues" evidence="4">
    <location>
        <begin position="894"/>
        <end position="903"/>
    </location>
</feature>
<feature type="compositionally biased region" description="Acidic residues" evidence="4">
    <location>
        <begin position="316"/>
        <end position="328"/>
    </location>
</feature>
<accession>V5GVU5</accession>
<dbReference type="eggNOG" id="KOG1844">
    <property type="taxonomic scope" value="Eukaryota"/>
</dbReference>
<protein>
    <recommendedName>
        <fullName evidence="5">Zinc finger PHD-type domain-containing protein</fullName>
    </recommendedName>
</protein>
<feature type="compositionally biased region" description="Basic and acidic residues" evidence="4">
    <location>
        <begin position="204"/>
        <end position="213"/>
    </location>
</feature>
<dbReference type="PANTHER" id="PTHR47793:SF1">
    <property type="entry name" value="HISTONE DEACETYLASE COMPLEX SUBUNIT CTI6"/>
    <property type="match status" value="1"/>
</dbReference>
<keyword evidence="3" id="KW-0862">Zinc</keyword>
<dbReference type="InterPro" id="IPR001965">
    <property type="entry name" value="Znf_PHD"/>
</dbReference>
<gene>
    <name evidence="6" type="ORF">PSEUBRA_SCAF1g00440</name>
</gene>
<dbReference type="SUPFAM" id="SSF57903">
    <property type="entry name" value="FYVE/PHD zinc finger"/>
    <property type="match status" value="1"/>
</dbReference>
<dbReference type="InterPro" id="IPR013083">
    <property type="entry name" value="Znf_RING/FYVE/PHD"/>
</dbReference>
<feature type="compositionally biased region" description="Basic residues" evidence="4">
    <location>
        <begin position="97"/>
        <end position="109"/>
    </location>
</feature>
<feature type="compositionally biased region" description="Low complexity" evidence="4">
    <location>
        <begin position="133"/>
        <end position="158"/>
    </location>
</feature>
<dbReference type="STRING" id="1365824.V5GVU5"/>
<dbReference type="RefSeq" id="XP_016295006.1">
    <property type="nucleotide sequence ID" value="XM_016436002.1"/>
</dbReference>
<dbReference type="InterPro" id="IPR053051">
    <property type="entry name" value="HDAC_complex_subunit"/>
</dbReference>
<sequence length="912" mass="95663">MAGKASKTGHTESDPATSDLTSAAASAPGSDNVAAAADAEVNAEIMTSASENATIQPDTTDSATTKSVTDAAQEDAASRRSSESDEKPANISPSKKSPSKSKKGSRSSRGKASTSKRSSEEQQVAKDDITTEASSSTDKTNDAATAALADADANIDSSDSSHHKTASTSKELAQSGLSSFGDGAEDDVVGPRRSRRGPGASPDPKARVPKTEPDSEVTSLQDGAGSTGDDASDAAAKADGGDADAPAEPAEDNAHEVKGAVAPEEVPAEPQSDTKPEAVEEEALAPEGESADDSKQHYAVNDFDDDEGEANHGDADEQDGELDDEELGDEGVTRCVCGSSDENVGLMIQCETCKCWQHCVCMGMQVEEDCPDVYFCEQCHPELHIPLLRSLGLLPKSSKKGTGKGGAKYSARELKEAKEAIAMLAQENARRQQAADAANYGSRDRKGSHNSRGGDSSKEVPKSPKRRSTMNSRDSAYGGWEPLPPGLLADGEVWDGTEDRKGGKKRKRGVPDEFGDGNADTPEAPDHHADAASDATKRRRMSAGPGQDHDGDAEMDEDESSGVVDHSTSMSRDRSHKKKKGNNQYTVREASAAAESTSSKPRHPNQYTYRNKDRNGAAIPSNGQKTGNSSTSNLTSHSPSPSPSKGRAENARRAAARDHGSQIGTPAPEPSSSSRGGHQTSSAQWTLPEHLTHLAYLLPHASGSRLEASKSTASAADNGSANGSGSGTKKGSASSSGQTSSVPSPPASTSFPTPFQVLSSIGSSTKVRFPSRRMTMGEMRKRVRNIGEYVTRSQIEAVEREKRMKLLGIVPPYMEEMEEDADEVAEVTQDDVKEAGDAANADAGTEENVVDAEEKTQASGASAPAKAEEQLPLSMRLMEELTRELIHFQRKFGVGPGSNGGLGASHQSAAVN</sequence>
<feature type="compositionally biased region" description="Low complexity" evidence="4">
    <location>
        <begin position="628"/>
        <end position="639"/>
    </location>
</feature>
<dbReference type="HOGENOM" id="CLU_010868_0_0_1"/>
<feature type="region of interest" description="Disordered" evidence="4">
    <location>
        <begin position="892"/>
        <end position="912"/>
    </location>
</feature>
<feature type="compositionally biased region" description="Basic and acidic residues" evidence="4">
    <location>
        <begin position="117"/>
        <end position="129"/>
    </location>
</feature>
<dbReference type="PROSITE" id="PS01359">
    <property type="entry name" value="ZF_PHD_1"/>
    <property type="match status" value="1"/>
</dbReference>
<feature type="compositionally biased region" description="Low complexity" evidence="4">
    <location>
        <begin position="729"/>
        <end position="753"/>
    </location>
</feature>
<evidence type="ECO:0000313" key="7">
    <source>
        <dbReference type="Proteomes" id="UP000019377"/>
    </source>
</evidence>
<feature type="compositionally biased region" description="Low complexity" evidence="4">
    <location>
        <begin position="428"/>
        <end position="439"/>
    </location>
</feature>
<dbReference type="GO" id="GO:0008270">
    <property type="term" value="F:zinc ion binding"/>
    <property type="evidence" value="ECO:0007669"/>
    <property type="project" value="UniProtKB-KW"/>
</dbReference>
<evidence type="ECO:0000259" key="5">
    <source>
        <dbReference type="SMART" id="SM00249"/>
    </source>
</evidence>
<dbReference type="EMBL" id="KI545851">
    <property type="protein sequence ID" value="EST10017.1"/>
    <property type="molecule type" value="Genomic_DNA"/>
</dbReference>
<dbReference type="AlphaFoldDB" id="V5GVU5"/>
<proteinExistence type="predicted"/>
<keyword evidence="1" id="KW-0479">Metal-binding</keyword>
<feature type="region of interest" description="Disordered" evidence="4">
    <location>
        <begin position="428"/>
        <end position="683"/>
    </location>
</feature>
<feature type="compositionally biased region" description="Low complexity" evidence="4">
    <location>
        <begin position="14"/>
        <end position="44"/>
    </location>
</feature>
<feature type="compositionally biased region" description="Polar residues" evidence="4">
    <location>
        <begin position="45"/>
        <end position="70"/>
    </location>
</feature>
<keyword evidence="2" id="KW-0863">Zinc-finger</keyword>
<feature type="region of interest" description="Disordered" evidence="4">
    <location>
        <begin position="1"/>
        <end position="328"/>
    </location>
</feature>
<feature type="compositionally biased region" description="Low complexity" evidence="4">
    <location>
        <begin position="589"/>
        <end position="599"/>
    </location>
</feature>
<feature type="compositionally biased region" description="Basic and acidic residues" evidence="4">
    <location>
        <begin position="76"/>
        <end position="88"/>
    </location>
</feature>
<dbReference type="Proteomes" id="UP000019377">
    <property type="component" value="Unassembled WGS sequence"/>
</dbReference>
<keyword evidence="7" id="KW-1185">Reference proteome</keyword>
<evidence type="ECO:0000256" key="4">
    <source>
        <dbReference type="SAM" id="MobiDB-lite"/>
    </source>
</evidence>
<name>V5GVU5_KALBG</name>
<evidence type="ECO:0000256" key="2">
    <source>
        <dbReference type="ARBA" id="ARBA00022771"/>
    </source>
</evidence>
<dbReference type="InterPro" id="IPR019786">
    <property type="entry name" value="Zinc_finger_PHD-type_CS"/>
</dbReference>
<dbReference type="Gene3D" id="3.30.40.10">
    <property type="entry name" value="Zinc/RING finger domain, C3HC4 (zinc finger)"/>
    <property type="match status" value="1"/>
</dbReference>
<feature type="compositionally biased region" description="Polar residues" evidence="4">
    <location>
        <begin position="166"/>
        <end position="178"/>
    </location>
</feature>